<organism evidence="1 2">
    <name type="scientific">Trichomonas vaginalis (strain ATCC PRA-98 / G3)</name>
    <dbReference type="NCBI Taxonomy" id="412133"/>
    <lineage>
        <taxon>Eukaryota</taxon>
        <taxon>Metamonada</taxon>
        <taxon>Parabasalia</taxon>
        <taxon>Trichomonadida</taxon>
        <taxon>Trichomonadidae</taxon>
        <taxon>Trichomonas</taxon>
    </lineage>
</organism>
<dbReference type="VEuPathDB" id="TrichDB:TVAGG3_0707440"/>
<sequence>MSLYSVNAGMQVGNIKDFIKFTQFMRKYGDEHTHKGREDDQHFLTFSMALKKFDEILNYQILNYSSDFMVAGSRYYMNHPKKIKGQKFGNWSVNGKVPVIYHQFDRTNYYITQIKRKCKLHGILADHTSIKS</sequence>
<proteinExistence type="predicted"/>
<evidence type="ECO:0000313" key="1">
    <source>
        <dbReference type="EMBL" id="EAY06218.1"/>
    </source>
</evidence>
<dbReference type="Proteomes" id="UP000001542">
    <property type="component" value="Unassembled WGS sequence"/>
</dbReference>
<dbReference type="VEuPathDB" id="TrichDB:TVAG_470610"/>
<dbReference type="KEGG" id="tva:75667773"/>
<dbReference type="AlphaFoldDB" id="A2EMA6"/>
<dbReference type="RefSeq" id="XP_001318441.1">
    <property type="nucleotide sequence ID" value="XM_001318406.1"/>
</dbReference>
<evidence type="ECO:0000313" key="2">
    <source>
        <dbReference type="Proteomes" id="UP000001542"/>
    </source>
</evidence>
<dbReference type="EMBL" id="DS113429">
    <property type="protein sequence ID" value="EAY06218.1"/>
    <property type="molecule type" value="Genomic_DNA"/>
</dbReference>
<accession>A2EMA6</accession>
<keyword evidence="2" id="KW-1185">Reference proteome</keyword>
<name>A2EMA6_TRIV3</name>
<reference evidence="1" key="2">
    <citation type="journal article" date="2007" name="Science">
        <title>Draft genome sequence of the sexually transmitted pathogen Trichomonas vaginalis.</title>
        <authorList>
            <person name="Carlton J.M."/>
            <person name="Hirt R.P."/>
            <person name="Silva J.C."/>
            <person name="Delcher A.L."/>
            <person name="Schatz M."/>
            <person name="Zhao Q."/>
            <person name="Wortman J.R."/>
            <person name="Bidwell S.L."/>
            <person name="Alsmark U.C.M."/>
            <person name="Besteiro S."/>
            <person name="Sicheritz-Ponten T."/>
            <person name="Noel C.J."/>
            <person name="Dacks J.B."/>
            <person name="Foster P.G."/>
            <person name="Simillion C."/>
            <person name="Van de Peer Y."/>
            <person name="Miranda-Saavedra D."/>
            <person name="Barton G.J."/>
            <person name="Westrop G.D."/>
            <person name="Mueller S."/>
            <person name="Dessi D."/>
            <person name="Fiori P.L."/>
            <person name="Ren Q."/>
            <person name="Paulsen I."/>
            <person name="Zhang H."/>
            <person name="Bastida-Corcuera F.D."/>
            <person name="Simoes-Barbosa A."/>
            <person name="Brown M.T."/>
            <person name="Hayes R.D."/>
            <person name="Mukherjee M."/>
            <person name="Okumura C.Y."/>
            <person name="Schneider R."/>
            <person name="Smith A.J."/>
            <person name="Vanacova S."/>
            <person name="Villalvazo M."/>
            <person name="Haas B.J."/>
            <person name="Pertea M."/>
            <person name="Feldblyum T.V."/>
            <person name="Utterback T.R."/>
            <person name="Shu C.L."/>
            <person name="Osoegawa K."/>
            <person name="de Jong P.J."/>
            <person name="Hrdy I."/>
            <person name="Horvathova L."/>
            <person name="Zubacova Z."/>
            <person name="Dolezal P."/>
            <person name="Malik S.B."/>
            <person name="Logsdon J.M. Jr."/>
            <person name="Henze K."/>
            <person name="Gupta A."/>
            <person name="Wang C.C."/>
            <person name="Dunne R.L."/>
            <person name="Upcroft J.A."/>
            <person name="Upcroft P."/>
            <person name="White O."/>
            <person name="Salzberg S.L."/>
            <person name="Tang P."/>
            <person name="Chiu C.-H."/>
            <person name="Lee Y.-S."/>
            <person name="Embley T.M."/>
            <person name="Coombs G.H."/>
            <person name="Mottram J.C."/>
            <person name="Tachezy J."/>
            <person name="Fraser-Liggett C.M."/>
            <person name="Johnson P.J."/>
        </authorList>
    </citation>
    <scope>NUCLEOTIDE SEQUENCE [LARGE SCALE GENOMIC DNA]</scope>
    <source>
        <strain evidence="1">G3</strain>
    </source>
</reference>
<dbReference type="InParanoid" id="A2EMA6"/>
<gene>
    <name evidence="1" type="ORF">TVAG_470610</name>
</gene>
<protein>
    <submittedName>
        <fullName evidence="1">Uncharacterized protein</fullName>
    </submittedName>
</protein>
<reference evidence="1" key="1">
    <citation type="submission" date="2006-10" db="EMBL/GenBank/DDBJ databases">
        <authorList>
            <person name="Amadeo P."/>
            <person name="Zhao Q."/>
            <person name="Wortman J."/>
            <person name="Fraser-Liggett C."/>
            <person name="Carlton J."/>
        </authorList>
    </citation>
    <scope>NUCLEOTIDE SEQUENCE</scope>
    <source>
        <strain evidence="1">G3</strain>
    </source>
</reference>